<name>A0A2K3N5Z5_TRIPR</name>
<sequence length="58" mass="6607">MVTEKCNVNGNIPTLIKRIHDLKNMNWQVLESPPRKLKSLIFYDSPGACMSRSVFVVS</sequence>
<reference evidence="1 2" key="1">
    <citation type="journal article" date="2014" name="Am. J. Bot.">
        <title>Genome assembly and annotation for red clover (Trifolium pratense; Fabaceae).</title>
        <authorList>
            <person name="Istvanek J."/>
            <person name="Jaros M."/>
            <person name="Krenek A."/>
            <person name="Repkova J."/>
        </authorList>
    </citation>
    <scope>NUCLEOTIDE SEQUENCE [LARGE SCALE GENOMIC DNA]</scope>
    <source>
        <strain evidence="2">cv. Tatra</strain>
        <tissue evidence="1">Young leaves</tissue>
    </source>
</reference>
<dbReference type="EMBL" id="ASHM01016695">
    <property type="protein sequence ID" value="PNX98485.1"/>
    <property type="molecule type" value="Genomic_DNA"/>
</dbReference>
<gene>
    <name evidence="1" type="ORF">L195_g021733</name>
</gene>
<evidence type="ECO:0000313" key="1">
    <source>
        <dbReference type="EMBL" id="PNX98485.1"/>
    </source>
</evidence>
<proteinExistence type="predicted"/>
<dbReference type="Proteomes" id="UP000236291">
    <property type="component" value="Unassembled WGS sequence"/>
</dbReference>
<accession>A0A2K3N5Z5</accession>
<protein>
    <submittedName>
        <fullName evidence="1">Uncharacterized protein</fullName>
    </submittedName>
</protein>
<reference evidence="1 2" key="2">
    <citation type="journal article" date="2017" name="Front. Plant Sci.">
        <title>Gene Classification and Mining of Molecular Markers Useful in Red Clover (Trifolium pratense) Breeding.</title>
        <authorList>
            <person name="Istvanek J."/>
            <person name="Dluhosova J."/>
            <person name="Dluhos P."/>
            <person name="Patkova L."/>
            <person name="Nedelnik J."/>
            <person name="Repkova J."/>
        </authorList>
    </citation>
    <scope>NUCLEOTIDE SEQUENCE [LARGE SCALE GENOMIC DNA]</scope>
    <source>
        <strain evidence="2">cv. Tatra</strain>
        <tissue evidence="1">Young leaves</tissue>
    </source>
</reference>
<dbReference type="AlphaFoldDB" id="A0A2K3N5Z5"/>
<comment type="caution">
    <text evidence="1">The sequence shown here is derived from an EMBL/GenBank/DDBJ whole genome shotgun (WGS) entry which is preliminary data.</text>
</comment>
<organism evidence="1 2">
    <name type="scientific">Trifolium pratense</name>
    <name type="common">Red clover</name>
    <dbReference type="NCBI Taxonomy" id="57577"/>
    <lineage>
        <taxon>Eukaryota</taxon>
        <taxon>Viridiplantae</taxon>
        <taxon>Streptophyta</taxon>
        <taxon>Embryophyta</taxon>
        <taxon>Tracheophyta</taxon>
        <taxon>Spermatophyta</taxon>
        <taxon>Magnoliopsida</taxon>
        <taxon>eudicotyledons</taxon>
        <taxon>Gunneridae</taxon>
        <taxon>Pentapetalae</taxon>
        <taxon>rosids</taxon>
        <taxon>fabids</taxon>
        <taxon>Fabales</taxon>
        <taxon>Fabaceae</taxon>
        <taxon>Papilionoideae</taxon>
        <taxon>50 kb inversion clade</taxon>
        <taxon>NPAAA clade</taxon>
        <taxon>Hologalegina</taxon>
        <taxon>IRL clade</taxon>
        <taxon>Trifolieae</taxon>
        <taxon>Trifolium</taxon>
    </lineage>
</organism>
<evidence type="ECO:0000313" key="2">
    <source>
        <dbReference type="Proteomes" id="UP000236291"/>
    </source>
</evidence>